<reference evidence="2" key="1">
    <citation type="submission" date="2021-01" db="EMBL/GenBank/DDBJ databases">
        <title>Whole genome shotgun sequence of Actinocatenispora rupis NBRC 107355.</title>
        <authorList>
            <person name="Komaki H."/>
            <person name="Tamura T."/>
        </authorList>
    </citation>
    <scope>NUCLEOTIDE SEQUENCE</scope>
    <source>
        <strain evidence="2">NBRC 107355</strain>
    </source>
</reference>
<feature type="transmembrane region" description="Helical" evidence="1">
    <location>
        <begin position="176"/>
        <end position="197"/>
    </location>
</feature>
<protein>
    <recommendedName>
        <fullName evidence="4">Intracellular septation protein A</fullName>
    </recommendedName>
</protein>
<feature type="transmembrane region" description="Helical" evidence="1">
    <location>
        <begin position="7"/>
        <end position="24"/>
    </location>
</feature>
<dbReference type="RefSeq" id="WP_203663467.1">
    <property type="nucleotide sequence ID" value="NZ_BAAAZM010000005.1"/>
</dbReference>
<dbReference type="Proteomes" id="UP000612808">
    <property type="component" value="Unassembled WGS sequence"/>
</dbReference>
<evidence type="ECO:0000313" key="3">
    <source>
        <dbReference type="Proteomes" id="UP000612808"/>
    </source>
</evidence>
<keyword evidence="1" id="KW-0472">Membrane</keyword>
<comment type="caution">
    <text evidence="2">The sequence shown here is derived from an EMBL/GenBank/DDBJ whole genome shotgun (WGS) entry which is preliminary data.</text>
</comment>
<gene>
    <name evidence="2" type="ORF">Aru02nite_61380</name>
</gene>
<evidence type="ECO:0000256" key="1">
    <source>
        <dbReference type="SAM" id="Phobius"/>
    </source>
</evidence>
<sequence length="214" mass="23346">MRIRPLTVVDFVVPTAAYYVLRFAGVHEPVALVAGAVLSVVSGVGQLVWRRKIAAMPVFWLVVMLASLAVSLLVGSPRFLLARDAIGVAAGGVAFLLSLRFRRPVTFTLCRPLLEKRFGTSADWDDAWRLAPRFRRLWRVNTVIWGVALLADAVLRVAMAYALPIDVAPGANTVQYVVFTVLMMAVTNVHLTLAGLWRVLHTLPRTTALSGGTA</sequence>
<evidence type="ECO:0008006" key="4">
    <source>
        <dbReference type="Google" id="ProtNLM"/>
    </source>
</evidence>
<proteinExistence type="predicted"/>
<keyword evidence="1" id="KW-1133">Transmembrane helix</keyword>
<dbReference type="AlphaFoldDB" id="A0A8J3JEJ4"/>
<evidence type="ECO:0000313" key="2">
    <source>
        <dbReference type="EMBL" id="GID15249.1"/>
    </source>
</evidence>
<feature type="transmembrane region" description="Helical" evidence="1">
    <location>
        <begin position="143"/>
        <end position="164"/>
    </location>
</feature>
<feature type="transmembrane region" description="Helical" evidence="1">
    <location>
        <begin position="80"/>
        <end position="99"/>
    </location>
</feature>
<dbReference type="EMBL" id="BOMB01000040">
    <property type="protein sequence ID" value="GID15249.1"/>
    <property type="molecule type" value="Genomic_DNA"/>
</dbReference>
<feature type="transmembrane region" description="Helical" evidence="1">
    <location>
        <begin position="30"/>
        <end position="49"/>
    </location>
</feature>
<accession>A0A8J3JEJ4</accession>
<name>A0A8J3JEJ4_9ACTN</name>
<feature type="transmembrane region" description="Helical" evidence="1">
    <location>
        <begin position="56"/>
        <end position="74"/>
    </location>
</feature>
<organism evidence="2 3">
    <name type="scientific">Actinocatenispora rupis</name>
    <dbReference type="NCBI Taxonomy" id="519421"/>
    <lineage>
        <taxon>Bacteria</taxon>
        <taxon>Bacillati</taxon>
        <taxon>Actinomycetota</taxon>
        <taxon>Actinomycetes</taxon>
        <taxon>Micromonosporales</taxon>
        <taxon>Micromonosporaceae</taxon>
        <taxon>Actinocatenispora</taxon>
    </lineage>
</organism>
<dbReference type="NCBIfam" id="NF041646">
    <property type="entry name" value="VC0807_fam"/>
    <property type="match status" value="1"/>
</dbReference>
<keyword evidence="3" id="KW-1185">Reference proteome</keyword>
<keyword evidence="1" id="KW-0812">Transmembrane</keyword>